<gene>
    <name evidence="1" type="ordered locus">ETAE_2201</name>
</gene>
<dbReference type="Proteomes" id="UP000002634">
    <property type="component" value="Chromosome"/>
</dbReference>
<accession>A0AAU8PDS4</accession>
<dbReference type="EMBL" id="CP001135">
    <property type="protein sequence ID" value="ACY85036.1"/>
    <property type="molecule type" value="Genomic_DNA"/>
</dbReference>
<evidence type="ECO:0000313" key="1">
    <source>
        <dbReference type="EMBL" id="ACY85036.1"/>
    </source>
</evidence>
<dbReference type="KEGG" id="etr:ETAE_2201"/>
<evidence type="ECO:0000313" key="2">
    <source>
        <dbReference type="Proteomes" id="UP000002634"/>
    </source>
</evidence>
<keyword evidence="2" id="KW-1185">Reference proteome</keyword>
<organism evidence="1 2">
    <name type="scientific">Edwardsiella piscicida</name>
    <dbReference type="NCBI Taxonomy" id="1263550"/>
    <lineage>
        <taxon>Bacteria</taxon>
        <taxon>Pseudomonadati</taxon>
        <taxon>Pseudomonadota</taxon>
        <taxon>Gammaproteobacteria</taxon>
        <taxon>Enterobacterales</taxon>
        <taxon>Hafniaceae</taxon>
        <taxon>Edwardsiella</taxon>
    </lineage>
</organism>
<dbReference type="AlphaFoldDB" id="A0AAU8PDS4"/>
<protein>
    <submittedName>
        <fullName evidence="1">Uncharacterized protein</fullName>
    </submittedName>
</protein>
<reference evidence="1 2" key="1">
    <citation type="journal article" date="2009" name="PLoS ONE">
        <title>Genome sequence of the versatile fish pathogen Edwardsiella tarda provides insights into its adaptation to broad host ranges and intracellular niches.</title>
        <authorList>
            <person name="Wang Q."/>
            <person name="Yang M."/>
            <person name="Xiao J."/>
            <person name="Wu H."/>
            <person name="Wang X."/>
            <person name="Lv Y."/>
            <person name="Xu L."/>
            <person name="Zheng H."/>
            <person name="Wang S."/>
            <person name="Zhao G."/>
            <person name="Liu Q."/>
            <person name="Zhang Y."/>
        </authorList>
    </citation>
    <scope>NUCLEOTIDE SEQUENCE [LARGE SCALE GENOMIC DNA]</scope>
    <source>
        <strain evidence="2">EIB202 / CCTCC M208068</strain>
    </source>
</reference>
<proteinExistence type="predicted"/>
<name>A0AAU8PDS4_EDWPI</name>
<sequence>MFYGAHEILFSNVVRLGLDFKKTYGVKKACSNGVINLCNR</sequence>